<reference evidence="4 5" key="1">
    <citation type="submission" date="2021-06" db="EMBL/GenBank/DDBJ databases">
        <title>Staphylococcus lentus K169 genome sequencing.</title>
        <authorList>
            <person name="Sundareshan S."/>
            <person name="Akhila D.S."/>
            <person name="Prachi D."/>
            <person name="Sivakumar R."/>
            <person name="Rajendhran J."/>
            <person name="Isloor S."/>
            <person name="Hegde N.R."/>
        </authorList>
    </citation>
    <scope>NUCLEOTIDE SEQUENCE [LARGE SCALE GENOMIC DNA]</scope>
    <source>
        <strain evidence="4 5">K169</strain>
    </source>
</reference>
<gene>
    <name evidence="4" type="ORF">KQ656_10510</name>
</gene>
<keyword evidence="5" id="KW-1185">Reference proteome</keyword>
<feature type="coiled-coil region" evidence="1">
    <location>
        <begin position="297"/>
        <end position="343"/>
    </location>
</feature>
<feature type="transmembrane region" description="Helical" evidence="2">
    <location>
        <begin position="59"/>
        <end position="84"/>
    </location>
</feature>
<evidence type="ECO:0000256" key="2">
    <source>
        <dbReference type="SAM" id="Phobius"/>
    </source>
</evidence>
<sequence length="372" mass="42413">MKYCPNCGNKIEQNQQFCNECGTKLIEKNEKTNSEHIKKVVNQQGNEKVNIKKQKKSKIWMVISSVVIIIILILALLFTGYLFYKNILLGNDSSDTSQSNNKSQGYTQIEINVLSDQFSEKFMNSDNTGGYQGFKLGMSKYEVKQNFGDSTDSIDMDIGDVEKFGDIGIYYGIDDTISSVYVLPERVSVDDFKQFHGEPTVETDTQLVYDDNPNNTFTILINIQGNKVLSIENTFQIDQTSLDNMKNSVSDNGKASQKFTQKAVNYAGGIGKILSTAFSASDYTEQDEYLFKAKYMVDNWDSALDELNNQVTNNDEEEILLQLEKLKDNRDEILDNIEEFSDSSNSKAWQDAQRDYETIKIELRMFENEYAE</sequence>
<dbReference type="PANTHER" id="PTHR40038">
    <property type="entry name" value="MEMBRANE-ASSOCIATED PROTEIN TCAA"/>
    <property type="match status" value="1"/>
</dbReference>
<evidence type="ECO:0000313" key="5">
    <source>
        <dbReference type="Proteomes" id="UP000770161"/>
    </source>
</evidence>
<proteinExistence type="predicted"/>
<dbReference type="Proteomes" id="UP000770161">
    <property type="component" value="Unassembled WGS sequence"/>
</dbReference>
<protein>
    <submittedName>
        <fullName evidence="4">Zinc-ribbon domain-containing protein</fullName>
    </submittedName>
</protein>
<dbReference type="PANTHER" id="PTHR40038:SF1">
    <property type="entry name" value="MEMBRANE-ASSOCIATED PROTEIN TCAA"/>
    <property type="match status" value="1"/>
</dbReference>
<dbReference type="RefSeq" id="WP_216683821.1">
    <property type="nucleotide sequence ID" value="NZ_JAHLZN010000023.1"/>
</dbReference>
<accession>A0ABS6H1A9</accession>
<dbReference type="Pfam" id="PF13240">
    <property type="entry name" value="Zn_Ribbon_1"/>
    <property type="match status" value="1"/>
</dbReference>
<keyword evidence="2" id="KW-0812">Transmembrane</keyword>
<organism evidence="4 5">
    <name type="scientific">Mammaliicoccus lentus</name>
    <name type="common">Staphylococcus lentus</name>
    <dbReference type="NCBI Taxonomy" id="42858"/>
    <lineage>
        <taxon>Bacteria</taxon>
        <taxon>Bacillati</taxon>
        <taxon>Bacillota</taxon>
        <taxon>Bacilli</taxon>
        <taxon>Bacillales</taxon>
        <taxon>Staphylococcaceae</taxon>
        <taxon>Mammaliicoccus</taxon>
    </lineage>
</organism>
<keyword evidence="2" id="KW-0472">Membrane</keyword>
<comment type="caution">
    <text evidence="4">The sequence shown here is derived from an EMBL/GenBank/DDBJ whole genome shotgun (WGS) entry which is preliminary data.</text>
</comment>
<name>A0ABS6H1A9_MAMLE</name>
<evidence type="ECO:0000313" key="4">
    <source>
        <dbReference type="EMBL" id="MBU6114396.1"/>
    </source>
</evidence>
<dbReference type="EMBL" id="JAHLZN010000023">
    <property type="protein sequence ID" value="MBU6114396.1"/>
    <property type="molecule type" value="Genomic_DNA"/>
</dbReference>
<keyword evidence="1" id="KW-0175">Coiled coil</keyword>
<evidence type="ECO:0000259" key="3">
    <source>
        <dbReference type="Pfam" id="PF13240"/>
    </source>
</evidence>
<dbReference type="InterPro" id="IPR026870">
    <property type="entry name" value="Zinc_ribbon_dom"/>
</dbReference>
<evidence type="ECO:0000256" key="1">
    <source>
        <dbReference type="SAM" id="Coils"/>
    </source>
</evidence>
<keyword evidence="2" id="KW-1133">Transmembrane helix</keyword>
<feature type="domain" description="Zinc-ribbon" evidence="3">
    <location>
        <begin position="3"/>
        <end position="25"/>
    </location>
</feature>